<name>A0A1H8FWW4_9PROT</name>
<evidence type="ECO:0000313" key="1">
    <source>
        <dbReference type="EMBL" id="SEN36139.1"/>
    </source>
</evidence>
<dbReference type="AlphaFoldDB" id="A0A1H8FWW4"/>
<gene>
    <name evidence="1" type="ORF">SAMN05216325_11521</name>
</gene>
<dbReference type="EMBL" id="FOCP01000015">
    <property type="protein sequence ID" value="SEN36139.1"/>
    <property type="molecule type" value="Genomic_DNA"/>
</dbReference>
<evidence type="ECO:0000313" key="2">
    <source>
        <dbReference type="Proteomes" id="UP000199459"/>
    </source>
</evidence>
<dbReference type="RefSeq" id="WP_090632841.1">
    <property type="nucleotide sequence ID" value="NZ_FOCP01000015.1"/>
</dbReference>
<protein>
    <submittedName>
        <fullName evidence="1">Uncharacterized protein</fullName>
    </submittedName>
</protein>
<accession>A0A1H8FWW4</accession>
<sequence>MPIFLHYAATSKVLDKLKNSEDEQITEVKPESEEKTPVIKIQPTKPEEKPIQAGLLLHALVSRDYDWNRIAACVFSEVN</sequence>
<proteinExistence type="predicted"/>
<dbReference type="Proteomes" id="UP000199459">
    <property type="component" value="Unassembled WGS sequence"/>
</dbReference>
<organism evidence="1 2">
    <name type="scientific">Nitrosomonas marina</name>
    <dbReference type="NCBI Taxonomy" id="917"/>
    <lineage>
        <taxon>Bacteria</taxon>
        <taxon>Pseudomonadati</taxon>
        <taxon>Pseudomonadota</taxon>
        <taxon>Betaproteobacteria</taxon>
        <taxon>Nitrosomonadales</taxon>
        <taxon>Nitrosomonadaceae</taxon>
        <taxon>Nitrosomonas</taxon>
    </lineage>
</organism>
<reference evidence="1 2" key="1">
    <citation type="submission" date="2016-10" db="EMBL/GenBank/DDBJ databases">
        <authorList>
            <person name="de Groot N.N."/>
        </authorList>
    </citation>
    <scope>NUCLEOTIDE SEQUENCE [LARGE SCALE GENOMIC DNA]</scope>
    <source>
        <strain evidence="1 2">Nm22</strain>
    </source>
</reference>